<reference evidence="2" key="1">
    <citation type="journal article" date="2014" name="Int. J. Syst. Evol. Microbiol.">
        <title>Complete genome of a new Firmicutes species belonging to the dominant human colonic microbiota ('Ruminococcus bicirculans') reveals two chromosomes and a selective capacity to utilize plant glucans.</title>
        <authorList>
            <consortium name="NISC Comparative Sequencing Program"/>
            <person name="Wegmann U."/>
            <person name="Louis P."/>
            <person name="Goesmann A."/>
            <person name="Henrissat B."/>
            <person name="Duncan S.H."/>
            <person name="Flint H.J."/>
        </authorList>
    </citation>
    <scope>NUCLEOTIDE SEQUENCE</scope>
    <source>
        <strain evidence="2">JCM 12607</strain>
    </source>
</reference>
<name>A0ABW2WVE2_9ACTN</name>
<evidence type="ECO:0008006" key="5">
    <source>
        <dbReference type="Google" id="ProtNLM"/>
    </source>
</evidence>
<comment type="caution">
    <text evidence="2">The sequence shown here is derived from an EMBL/GenBank/DDBJ whole genome shotgun (WGS) entry which is preliminary data.</text>
</comment>
<dbReference type="Proteomes" id="UP001596915">
    <property type="component" value="Unassembled WGS sequence"/>
</dbReference>
<evidence type="ECO:0000313" key="4">
    <source>
        <dbReference type="Proteomes" id="UP001596915"/>
    </source>
</evidence>
<keyword evidence="4" id="KW-1185">Reference proteome</keyword>
<feature type="region of interest" description="Disordered" evidence="1">
    <location>
        <begin position="134"/>
        <end position="157"/>
    </location>
</feature>
<organism evidence="2 4">
    <name type="scientific">Streptomyces sanglieri</name>
    <dbReference type="NCBI Taxonomy" id="193460"/>
    <lineage>
        <taxon>Bacteria</taxon>
        <taxon>Bacillati</taxon>
        <taxon>Actinomycetota</taxon>
        <taxon>Actinomycetes</taxon>
        <taxon>Kitasatosporales</taxon>
        <taxon>Streptomycetaceae</taxon>
        <taxon>Streptomyces</taxon>
    </lineage>
</organism>
<accession>A0ABW2WVE2</accession>
<dbReference type="EMBL" id="JBHTGL010000008">
    <property type="protein sequence ID" value="MFD0624267.1"/>
    <property type="molecule type" value="Genomic_DNA"/>
</dbReference>
<evidence type="ECO:0000313" key="2">
    <source>
        <dbReference type="EMBL" id="MFD0624267.1"/>
    </source>
</evidence>
<gene>
    <name evidence="2" type="ORF">ACFQ2K_17325</name>
    <name evidence="3" type="ORF">ACFQ2K_54470</name>
</gene>
<reference evidence="4" key="2">
    <citation type="journal article" date="2019" name="Int. J. Syst. Evol. Microbiol.">
        <title>The Global Catalogue of Microorganisms (GCM) 10K type strain sequencing project: providing services to taxonomists for standard genome sequencing and annotation.</title>
        <authorList>
            <consortium name="The Broad Institute Genomics Platform"/>
            <consortium name="The Broad Institute Genome Sequencing Center for Infectious Disease"/>
            <person name="Wu L."/>
            <person name="Ma J."/>
        </authorList>
    </citation>
    <scope>NUCLEOTIDE SEQUENCE [LARGE SCALE GENOMIC DNA]</scope>
    <source>
        <strain evidence="4">JCM 12607</strain>
    </source>
</reference>
<protein>
    <recommendedName>
        <fullName evidence="5">Formate hydrogenlyase regulatory protein HycA</fullName>
    </recommendedName>
</protein>
<evidence type="ECO:0000256" key="1">
    <source>
        <dbReference type="SAM" id="MobiDB-lite"/>
    </source>
</evidence>
<sequence>MAVPEIIPIAHEPGYRTDTIGRYADGQFLASVTYAFPQGYTIGDDWEEHKRLYAVLHRFDHEGRHLDSDIGYAGTYAEQQQHPVGDGSVMARAEARMAALLDGLPEREYGDIAIRPFQLTVDGVLFGLVVEHHDRESGDGDGEDGEGESEDDWAELHPDQLGFYAPWDGLYDT</sequence>
<proteinExistence type="predicted"/>
<evidence type="ECO:0000313" key="3">
    <source>
        <dbReference type="EMBL" id="MFD0630258.1"/>
    </source>
</evidence>
<dbReference type="EMBL" id="JBHTGL010000015">
    <property type="protein sequence ID" value="MFD0630258.1"/>
    <property type="molecule type" value="Genomic_DNA"/>
</dbReference>
<reference evidence="2" key="3">
    <citation type="submission" date="2024-09" db="EMBL/GenBank/DDBJ databases">
        <authorList>
            <person name="Sun Q."/>
            <person name="Mori K."/>
        </authorList>
    </citation>
    <scope>NUCLEOTIDE SEQUENCE</scope>
    <source>
        <strain evidence="2">JCM 12607</strain>
    </source>
</reference>
<feature type="compositionally biased region" description="Acidic residues" evidence="1">
    <location>
        <begin position="139"/>
        <end position="153"/>
    </location>
</feature>